<comment type="similarity">
    <text evidence="1">Belongs to the P-Pant transferase superfamily. Gsp/Sfp/HetI/AcpT family.</text>
</comment>
<evidence type="ECO:0000313" key="4">
    <source>
        <dbReference type="EMBL" id="MFK4639703.1"/>
    </source>
</evidence>
<feature type="domain" description="4'-phosphopantetheinyl transferase" evidence="3">
    <location>
        <begin position="120"/>
        <end position="191"/>
    </location>
</feature>
<protein>
    <submittedName>
        <fullName evidence="4">4'-phosphopantetheinyl transferase</fullName>
        <ecNumber evidence="4">2.7.8.-</ecNumber>
    </submittedName>
</protein>
<dbReference type="InterPro" id="IPR037143">
    <property type="entry name" value="4-PPantetheinyl_Trfase_dom_sf"/>
</dbReference>
<reference evidence="4 5" key="1">
    <citation type="submission" date="2024-10" db="EMBL/GenBank/DDBJ databases">
        <title>Novel secondary metabolite-producing bacteria for plant disease control.</title>
        <authorList>
            <person name="Chevrette M."/>
        </authorList>
    </citation>
    <scope>NUCLEOTIDE SEQUENCE [LARGE SCALE GENOMIC DNA]</scope>
    <source>
        <strain evidence="4 5">J30 TE3557</strain>
    </source>
</reference>
<dbReference type="Gene3D" id="3.90.470.20">
    <property type="entry name" value="4'-phosphopantetheinyl transferase domain"/>
    <property type="match status" value="1"/>
</dbReference>
<comment type="caution">
    <text evidence="4">The sequence shown here is derived from an EMBL/GenBank/DDBJ whole genome shotgun (WGS) entry which is preliminary data.</text>
</comment>
<dbReference type="EMBL" id="JBIYEW010000003">
    <property type="protein sequence ID" value="MFK4639703.1"/>
    <property type="molecule type" value="Genomic_DNA"/>
</dbReference>
<dbReference type="PANTHER" id="PTHR12215">
    <property type="entry name" value="PHOSPHOPANTETHEINE TRANSFERASE"/>
    <property type="match status" value="1"/>
</dbReference>
<sequence>MDKPVFELRTLDAVSMSDALLQGLGHPARQRALRFARPEDRDEFVAGRIALRQFAASLLDIDPTRLTPDYVCPQCGPGQDHGRPGFLLDGGPSPLVLSASRASGWVLLAGVVHPAEGLRLGVDLETADKTGFEGFDDVALTAPEKQYLLSLPGSGRDATRSRLWARKEAWLKMTGEGLRRNPAEMDVLDREGIQDLDLAAGQPQGLVAAVALG</sequence>
<dbReference type="PANTHER" id="PTHR12215:SF10">
    <property type="entry name" value="L-AMINOADIPATE-SEMIALDEHYDE DEHYDROGENASE-PHOSPHOPANTETHEINYL TRANSFERASE"/>
    <property type="match status" value="1"/>
</dbReference>
<organism evidence="4 5">
    <name type="scientific">Paenarthrobacter histidinolovorans</name>
    <dbReference type="NCBI Taxonomy" id="43664"/>
    <lineage>
        <taxon>Bacteria</taxon>
        <taxon>Bacillati</taxon>
        <taxon>Actinomycetota</taxon>
        <taxon>Actinomycetes</taxon>
        <taxon>Micrococcales</taxon>
        <taxon>Micrococcaceae</taxon>
        <taxon>Paenarthrobacter</taxon>
    </lineage>
</organism>
<dbReference type="InterPro" id="IPR050559">
    <property type="entry name" value="P-Pant_transferase_sf"/>
</dbReference>
<evidence type="ECO:0000256" key="2">
    <source>
        <dbReference type="ARBA" id="ARBA00022679"/>
    </source>
</evidence>
<dbReference type="InterPro" id="IPR008278">
    <property type="entry name" value="4-PPantetheinyl_Trfase_dom"/>
</dbReference>
<dbReference type="Proteomes" id="UP001620520">
    <property type="component" value="Unassembled WGS sequence"/>
</dbReference>
<dbReference type="Pfam" id="PF01648">
    <property type="entry name" value="ACPS"/>
    <property type="match status" value="1"/>
</dbReference>
<dbReference type="GO" id="GO:0016740">
    <property type="term" value="F:transferase activity"/>
    <property type="evidence" value="ECO:0007669"/>
    <property type="project" value="UniProtKB-KW"/>
</dbReference>
<evidence type="ECO:0000313" key="5">
    <source>
        <dbReference type="Proteomes" id="UP001620520"/>
    </source>
</evidence>
<proteinExistence type="inferred from homology"/>
<evidence type="ECO:0000256" key="1">
    <source>
        <dbReference type="ARBA" id="ARBA00010990"/>
    </source>
</evidence>
<keyword evidence="2 4" id="KW-0808">Transferase</keyword>
<dbReference type="EC" id="2.7.8.-" evidence="4"/>
<evidence type="ECO:0000259" key="3">
    <source>
        <dbReference type="Pfam" id="PF01648"/>
    </source>
</evidence>
<keyword evidence="5" id="KW-1185">Reference proteome</keyword>
<dbReference type="RefSeq" id="WP_404594662.1">
    <property type="nucleotide sequence ID" value="NZ_JBIYEW010000003.1"/>
</dbReference>
<gene>
    <name evidence="4" type="ORF">ABIA52_002592</name>
</gene>
<name>A0ABW8N7Z8_9MICC</name>
<dbReference type="SUPFAM" id="SSF56214">
    <property type="entry name" value="4'-phosphopantetheinyl transferase"/>
    <property type="match status" value="2"/>
</dbReference>
<accession>A0ABW8N7Z8</accession>